<dbReference type="AlphaFoldDB" id="A0A1I6Y9T1"/>
<evidence type="ECO:0000313" key="1">
    <source>
        <dbReference type="EMBL" id="SFT46924.1"/>
    </source>
</evidence>
<name>A0A1I6Y9T1_9ACTN</name>
<proteinExistence type="predicted"/>
<dbReference type="OrthoDB" id="197680at2"/>
<keyword evidence="2" id="KW-1185">Reference proteome</keyword>
<evidence type="ECO:0000313" key="2">
    <source>
        <dbReference type="Proteomes" id="UP000199546"/>
    </source>
</evidence>
<organism evidence="1 2">
    <name type="scientific">Geodermatophilus amargosae</name>
    <dbReference type="NCBI Taxonomy" id="1296565"/>
    <lineage>
        <taxon>Bacteria</taxon>
        <taxon>Bacillati</taxon>
        <taxon>Actinomycetota</taxon>
        <taxon>Actinomycetes</taxon>
        <taxon>Geodermatophilales</taxon>
        <taxon>Geodermatophilaceae</taxon>
        <taxon>Geodermatophilus</taxon>
    </lineage>
</organism>
<accession>A0A1I6Y9T1</accession>
<protein>
    <submittedName>
        <fullName evidence="1">Uncharacterized protein</fullName>
    </submittedName>
</protein>
<dbReference type="RefSeq" id="WP_093578283.1">
    <property type="nucleotide sequence ID" value="NZ_FPBA01000002.1"/>
</dbReference>
<dbReference type="EMBL" id="FPBA01000002">
    <property type="protein sequence ID" value="SFT46924.1"/>
    <property type="molecule type" value="Genomic_DNA"/>
</dbReference>
<reference evidence="2" key="1">
    <citation type="submission" date="2016-10" db="EMBL/GenBank/DDBJ databases">
        <authorList>
            <person name="Varghese N."/>
            <person name="Submissions S."/>
        </authorList>
    </citation>
    <scope>NUCLEOTIDE SEQUENCE [LARGE SCALE GENOMIC DNA]</scope>
    <source>
        <strain evidence="2">DSM 46136</strain>
    </source>
</reference>
<gene>
    <name evidence="1" type="ORF">SAMN05660657_01010</name>
</gene>
<dbReference type="Proteomes" id="UP000199546">
    <property type="component" value="Unassembled WGS sequence"/>
</dbReference>
<sequence length="100" mass="11187">MHALVEEASRLVDDLLARCTRTPVLAGIDVTVSSGVVHPAVRTWGVHAFLEDGRRAREHRELLAHRRPGERRWTVVRDAADAVYRTGDAVRRWADRAPAG</sequence>